<organism evidence="3 4">
    <name type="scientific">Bremerella cremea</name>
    <dbReference type="NCBI Taxonomy" id="1031537"/>
    <lineage>
        <taxon>Bacteria</taxon>
        <taxon>Pseudomonadati</taxon>
        <taxon>Planctomycetota</taxon>
        <taxon>Planctomycetia</taxon>
        <taxon>Pirellulales</taxon>
        <taxon>Pirellulaceae</taxon>
        <taxon>Bremerella</taxon>
    </lineage>
</organism>
<dbReference type="SUPFAM" id="SSF47473">
    <property type="entry name" value="EF-hand"/>
    <property type="match status" value="2"/>
</dbReference>
<keyword evidence="2" id="KW-0812">Transmembrane</keyword>
<dbReference type="InterPro" id="IPR018247">
    <property type="entry name" value="EF_Hand_1_Ca_BS"/>
</dbReference>
<keyword evidence="2" id="KW-1133">Transmembrane helix</keyword>
<dbReference type="EMBL" id="QPEX01000028">
    <property type="protein sequence ID" value="RCS47698.1"/>
    <property type="molecule type" value="Genomic_DNA"/>
</dbReference>
<keyword evidence="2" id="KW-0472">Membrane</keyword>
<dbReference type="InterPro" id="IPR041916">
    <property type="entry name" value="Anti_sigma_zinc_sf"/>
</dbReference>
<dbReference type="Proteomes" id="UP000253562">
    <property type="component" value="Unassembled WGS sequence"/>
</dbReference>
<feature type="transmembrane region" description="Helical" evidence="2">
    <location>
        <begin position="134"/>
        <end position="153"/>
    </location>
</feature>
<dbReference type="Gene3D" id="1.10.10.1320">
    <property type="entry name" value="Anti-sigma factor, zinc-finger domain"/>
    <property type="match status" value="1"/>
</dbReference>
<proteinExistence type="predicted"/>
<dbReference type="InterPro" id="IPR011992">
    <property type="entry name" value="EF-hand-dom_pair"/>
</dbReference>
<feature type="compositionally biased region" description="Basic and acidic residues" evidence="1">
    <location>
        <begin position="188"/>
        <end position="201"/>
    </location>
</feature>
<evidence type="ECO:0000256" key="1">
    <source>
        <dbReference type="SAM" id="MobiDB-lite"/>
    </source>
</evidence>
<evidence type="ECO:0000313" key="3">
    <source>
        <dbReference type="EMBL" id="RCS47698.1"/>
    </source>
</evidence>
<accession>A0A368KPZ1</accession>
<reference evidence="3 4" key="1">
    <citation type="submission" date="2018-07" db="EMBL/GenBank/DDBJ databases">
        <title>Comparative genomes isolates from brazilian mangrove.</title>
        <authorList>
            <person name="De Araujo J.E."/>
            <person name="Taketani R.G."/>
            <person name="Silva M.C.P."/>
            <person name="Lourenco M.V."/>
            <person name="Oliveira V.M."/>
            <person name="Andreote F.D."/>
        </authorList>
    </citation>
    <scope>NUCLEOTIDE SEQUENCE [LARGE SCALE GENOMIC DNA]</scope>
    <source>
        <strain evidence="3 4">HEX PRIS-MGV</strain>
    </source>
</reference>
<evidence type="ECO:0000313" key="4">
    <source>
        <dbReference type="Proteomes" id="UP000253562"/>
    </source>
</evidence>
<comment type="caution">
    <text evidence="3">The sequence shown here is derived from an EMBL/GenBank/DDBJ whole genome shotgun (WGS) entry which is preliminary data.</text>
</comment>
<name>A0A368KPZ1_9BACT</name>
<gene>
    <name evidence="3" type="ORF">DTL42_14365</name>
</gene>
<protein>
    <submittedName>
        <fullName evidence="3">Uncharacterized protein</fullName>
    </submittedName>
</protein>
<dbReference type="AlphaFoldDB" id="A0A368KPZ1"/>
<dbReference type="Gene3D" id="1.10.238.10">
    <property type="entry name" value="EF-hand"/>
    <property type="match status" value="2"/>
</dbReference>
<feature type="region of interest" description="Disordered" evidence="1">
    <location>
        <begin position="168"/>
        <end position="257"/>
    </location>
</feature>
<sequence length="502" mass="56527">MVDCIELSYFARHRSMNLQLNDELLSAFLDGEVSAEERQQIEAMLAASPEWQRRYRQMVEAVNLVRTLPEEPLPRDFSQGILAQIAQRQQAERPGELPPSPPLAEGTASLVTVASSADRSNANRLRKKKSTVSPAWLALAACVVVAMGLGIALQTGMFEQDQNQVAVNGGDQTPISAPKGTLAANSDSQKESEKPAIEKTPADPQGSPFPDVEQLANQQNPLPQEESAMDAGEEKNRNGFRIRVRTKPGQGKDMPETMVRPPAIARSVYNLEKQDDQGLDQSELIPIDDPNVSTELVNWIDADQNGDISDPEMQQAWFRFSKPDMQAPAITEPTLKLIDHDMNEKISAAEFHLTIASVRWNSSEEIRRIWFRLDANADGYWSREDFAGNVRFAPIQNEITQWHTLLDRSRNGRVSRVEYLLSAGYMQLTLKNWERKVLNPRVFDETQKLFVEFDRDGNGQLAGRELRRLKESRTELKSLLDDVDQNGISAYELYLLIESKQL</sequence>
<evidence type="ECO:0000256" key="2">
    <source>
        <dbReference type="SAM" id="Phobius"/>
    </source>
</evidence>
<dbReference type="PROSITE" id="PS00018">
    <property type="entry name" value="EF_HAND_1"/>
    <property type="match status" value="3"/>
</dbReference>